<keyword evidence="1 2" id="KW-0238">DNA-binding</keyword>
<evidence type="ECO:0000256" key="1">
    <source>
        <dbReference type="ARBA" id="ARBA00023125"/>
    </source>
</evidence>
<proteinExistence type="predicted"/>
<evidence type="ECO:0000256" key="2">
    <source>
        <dbReference type="PROSITE-ProRule" id="PRU01248"/>
    </source>
</evidence>
<evidence type="ECO:0000313" key="6">
    <source>
        <dbReference type="Proteomes" id="UP001596380"/>
    </source>
</evidence>
<accession>A0ABW2CL45</accession>
<evidence type="ECO:0000256" key="3">
    <source>
        <dbReference type="SAM" id="MobiDB-lite"/>
    </source>
</evidence>
<gene>
    <name evidence="5" type="ORF">ACFQKB_22355</name>
</gene>
<protein>
    <recommendedName>
        <fullName evidence="4">Core-binding (CB) domain-containing protein</fullName>
    </recommendedName>
</protein>
<feature type="region of interest" description="Disordered" evidence="3">
    <location>
        <begin position="179"/>
        <end position="228"/>
    </location>
</feature>
<feature type="domain" description="Core-binding (CB)" evidence="4">
    <location>
        <begin position="1"/>
        <end position="61"/>
    </location>
</feature>
<dbReference type="SUPFAM" id="SSF56349">
    <property type="entry name" value="DNA breaking-rejoining enzymes"/>
    <property type="match status" value="1"/>
</dbReference>
<dbReference type="InterPro" id="IPR044068">
    <property type="entry name" value="CB"/>
</dbReference>
<dbReference type="PROSITE" id="PS51900">
    <property type="entry name" value="CB"/>
    <property type="match status" value="1"/>
</dbReference>
<dbReference type="Proteomes" id="UP001596380">
    <property type="component" value="Unassembled WGS sequence"/>
</dbReference>
<organism evidence="5 6">
    <name type="scientific">Actinomadura yumaensis</name>
    <dbReference type="NCBI Taxonomy" id="111807"/>
    <lineage>
        <taxon>Bacteria</taxon>
        <taxon>Bacillati</taxon>
        <taxon>Actinomycetota</taxon>
        <taxon>Actinomycetes</taxon>
        <taxon>Streptosporangiales</taxon>
        <taxon>Thermomonosporaceae</taxon>
        <taxon>Actinomadura</taxon>
    </lineage>
</organism>
<dbReference type="Gene3D" id="1.10.150.130">
    <property type="match status" value="1"/>
</dbReference>
<dbReference type="EMBL" id="JBHSXS010000013">
    <property type="protein sequence ID" value="MFC6882514.1"/>
    <property type="molecule type" value="Genomic_DNA"/>
</dbReference>
<dbReference type="InterPro" id="IPR010998">
    <property type="entry name" value="Integrase_recombinase_N"/>
</dbReference>
<comment type="caution">
    <text evidence="5">The sequence shown here is derived from an EMBL/GenBank/DDBJ whole genome shotgun (WGS) entry which is preliminary data.</text>
</comment>
<keyword evidence="6" id="KW-1185">Reference proteome</keyword>
<evidence type="ECO:0000313" key="5">
    <source>
        <dbReference type="EMBL" id="MFC6882514.1"/>
    </source>
</evidence>
<dbReference type="RefSeq" id="WP_375539151.1">
    <property type="nucleotide sequence ID" value="NZ_JBHSXE010000001.1"/>
</dbReference>
<reference evidence="6" key="1">
    <citation type="journal article" date="2019" name="Int. J. Syst. Evol. Microbiol.">
        <title>The Global Catalogue of Microorganisms (GCM) 10K type strain sequencing project: providing services to taxonomists for standard genome sequencing and annotation.</title>
        <authorList>
            <consortium name="The Broad Institute Genomics Platform"/>
            <consortium name="The Broad Institute Genome Sequencing Center for Infectious Disease"/>
            <person name="Wu L."/>
            <person name="Ma J."/>
        </authorList>
    </citation>
    <scope>NUCLEOTIDE SEQUENCE [LARGE SCALE GENOMIC DNA]</scope>
    <source>
        <strain evidence="6">JCM 3369</strain>
    </source>
</reference>
<dbReference type="InterPro" id="IPR011010">
    <property type="entry name" value="DNA_brk_join_enz"/>
</dbReference>
<name>A0ABW2CL45_9ACTN</name>
<feature type="compositionally biased region" description="Basic and acidic residues" evidence="3">
    <location>
        <begin position="180"/>
        <end position="196"/>
    </location>
</feature>
<evidence type="ECO:0000259" key="4">
    <source>
        <dbReference type="PROSITE" id="PS51900"/>
    </source>
</evidence>
<sequence length="228" mass="25293">MQSYHYSISKHVMPEFGAMRRMDILPEHVRAWISSMKKNGISAATIRYHKVVLSAIFTTALNDQVTYVHSCKGDRTPVPEKPLEIISSEQFDALYHGLPGTHSKFVLRGPVSRLPASGTVDQPPRQHAVPVCDLLREAPVRKLGRAGRRRAGQELACGRGRRRARCAFPHSLWQAGTRALHREAPSRASSDHRKCDGSCGDSESGNSDPVTPASLLCAQRRDRRRPVG</sequence>